<dbReference type="RefSeq" id="WP_377403843.1">
    <property type="nucleotide sequence ID" value="NZ_JBHTFQ010000006.1"/>
</dbReference>
<protein>
    <recommendedName>
        <fullName evidence="4">Apolipoprotein acyltransferase</fullName>
    </recommendedName>
</protein>
<evidence type="ECO:0000256" key="1">
    <source>
        <dbReference type="SAM" id="Phobius"/>
    </source>
</evidence>
<sequence length="55" mass="6072">MMIVLAGIVIGAIIGVMQARKRQGNRLDMAQYAAAWAIFLALIGVFITIFAERMF</sequence>
<gene>
    <name evidence="2" type="ORF">ACFQXB_11950</name>
</gene>
<comment type="caution">
    <text evidence="2">The sequence shown here is derived from an EMBL/GenBank/DDBJ whole genome shotgun (WGS) entry which is preliminary data.</text>
</comment>
<keyword evidence="1" id="KW-0472">Membrane</keyword>
<evidence type="ECO:0000313" key="2">
    <source>
        <dbReference type="EMBL" id="MFC7704909.1"/>
    </source>
</evidence>
<evidence type="ECO:0008006" key="4">
    <source>
        <dbReference type="Google" id="ProtNLM"/>
    </source>
</evidence>
<evidence type="ECO:0000313" key="3">
    <source>
        <dbReference type="Proteomes" id="UP001596516"/>
    </source>
</evidence>
<dbReference type="EMBL" id="JBHTFQ010000006">
    <property type="protein sequence ID" value="MFC7704909.1"/>
    <property type="molecule type" value="Genomic_DNA"/>
</dbReference>
<proteinExistence type="predicted"/>
<dbReference type="Proteomes" id="UP001596516">
    <property type="component" value="Unassembled WGS sequence"/>
</dbReference>
<keyword evidence="1" id="KW-1133">Transmembrane helix</keyword>
<keyword evidence="1" id="KW-0812">Transmembrane</keyword>
<accession>A0ABW2UN39</accession>
<keyword evidence="3" id="KW-1185">Reference proteome</keyword>
<reference evidence="3" key="1">
    <citation type="journal article" date="2019" name="Int. J. Syst. Evol. Microbiol.">
        <title>The Global Catalogue of Microorganisms (GCM) 10K type strain sequencing project: providing services to taxonomists for standard genome sequencing and annotation.</title>
        <authorList>
            <consortium name="The Broad Institute Genomics Platform"/>
            <consortium name="The Broad Institute Genome Sequencing Center for Infectious Disease"/>
            <person name="Wu L."/>
            <person name="Ma J."/>
        </authorList>
    </citation>
    <scope>NUCLEOTIDE SEQUENCE [LARGE SCALE GENOMIC DNA]</scope>
    <source>
        <strain evidence="3">CGMCC 1.12750</strain>
    </source>
</reference>
<feature type="transmembrane region" description="Helical" evidence="1">
    <location>
        <begin position="29"/>
        <end position="51"/>
    </location>
</feature>
<name>A0ABW2UN39_9RHOB</name>
<organism evidence="2 3">
    <name type="scientific">Plastorhodobacter daqingensis</name>
    <dbReference type="NCBI Taxonomy" id="1387281"/>
    <lineage>
        <taxon>Bacteria</taxon>
        <taxon>Pseudomonadati</taxon>
        <taxon>Pseudomonadota</taxon>
        <taxon>Alphaproteobacteria</taxon>
        <taxon>Rhodobacterales</taxon>
        <taxon>Paracoccaceae</taxon>
        <taxon>Plastorhodobacter</taxon>
    </lineage>
</organism>